<organism evidence="3">
    <name type="scientific">Petromyces alliaceus</name>
    <name type="common">Aspergillus alliaceus</name>
    <dbReference type="NCBI Taxonomy" id="209559"/>
    <lineage>
        <taxon>Eukaryota</taxon>
        <taxon>Fungi</taxon>
        <taxon>Dikarya</taxon>
        <taxon>Ascomycota</taxon>
        <taxon>Pezizomycotina</taxon>
        <taxon>Eurotiomycetes</taxon>
        <taxon>Eurotiomycetidae</taxon>
        <taxon>Eurotiales</taxon>
        <taxon>Aspergillaceae</taxon>
        <taxon>Aspergillus</taxon>
        <taxon>Aspergillus subgen. Circumdati</taxon>
    </lineage>
</organism>
<dbReference type="Gene3D" id="1.10.510.10">
    <property type="entry name" value="Transferase(Phosphotransferase) domain 1"/>
    <property type="match status" value="1"/>
</dbReference>
<dbReference type="SMART" id="SM00220">
    <property type="entry name" value="S_TKc"/>
    <property type="match status" value="1"/>
</dbReference>
<dbReference type="AlphaFoldDB" id="A0A5N7C7Z7"/>
<dbReference type="InterPro" id="IPR011009">
    <property type="entry name" value="Kinase-like_dom_sf"/>
</dbReference>
<protein>
    <submittedName>
        <fullName evidence="3">Kinase-like domain-containing protein</fullName>
    </submittedName>
</protein>
<accession>A0A5N7C7Z7</accession>
<sequence length="596" mass="68630">MYSLHPLLAPLAGLFVFLAWKLARNGSRHLSDCPTQLTSPDISPVLPDAPRTSHNLLPALSTTFDRIRECLGLSPINHTFIPRGTIDAEINEKAVRDILVEKGIVDRTRAAEVAKKTVQTARKLFTILVILKKVEHICDLLSQGVEDDDLPFLLQAENVLRTNRGQEILVPEDWDDETLEALEQKQWRVLAPVFRPHAHYEFPEKQILPFVRGESEIPVEGGYGEVFRERIHANHHDFWEPPDNKVCEVAIKKLYSSQPHLFEKERRFLETLGSAGPHPHLINLLCTYSHKGKYHLMFPCAEENLREYWNRIPLPEFNCRTLLWCLKQMTGIADGLFMIHELPLAGISPDFMLYGRHGDLKAENILWFKTRHGCADPDGILLITDLGLGKFHRFQSRSAEPATSVAFPTTYSPPMRPWEKVNRAFDIWSLGCLYLEFITWIVLGEEAIRKFAERRGQDDSDYELNTDFFYSTNRMTVRPSVGEWVAHLKREPRCTLVFHELLDLIMSHMIRIDAKERSSAQIIHRKLSAMYQRAQRDQGYLLENNQSLPQGSASGRRAYEPQRQFRLVVDDYNPWGPNDFGLPRSRVTWPQIPSST</sequence>
<dbReference type="PROSITE" id="PS50011">
    <property type="entry name" value="PROTEIN_KINASE_DOM"/>
    <property type="match status" value="1"/>
</dbReference>
<feature type="chain" id="PRO_5024926597" evidence="1">
    <location>
        <begin position="24"/>
        <end position="596"/>
    </location>
</feature>
<dbReference type="PANTHER" id="PTHR24359">
    <property type="entry name" value="SERINE/THREONINE-PROTEIN KINASE SBK1"/>
    <property type="match status" value="1"/>
</dbReference>
<dbReference type="EMBL" id="ML735257">
    <property type="protein sequence ID" value="KAE8390245.1"/>
    <property type="molecule type" value="Genomic_DNA"/>
</dbReference>
<keyword evidence="3" id="KW-0808">Transferase</keyword>
<dbReference type="InterPro" id="IPR000719">
    <property type="entry name" value="Prot_kinase_dom"/>
</dbReference>
<dbReference type="PANTHER" id="PTHR24359:SF1">
    <property type="entry name" value="INHIBITOR OF NUCLEAR FACTOR KAPPA-B KINASE EPSILON SUBUNIT HOMOLOG 1-RELATED"/>
    <property type="match status" value="1"/>
</dbReference>
<evidence type="ECO:0000313" key="3">
    <source>
        <dbReference type="EMBL" id="KAE8390245.1"/>
    </source>
</evidence>
<reference evidence="3" key="1">
    <citation type="submission" date="2019-04" db="EMBL/GenBank/DDBJ databases">
        <title>Friends and foes A comparative genomics studyof 23 Aspergillus species from section Flavi.</title>
        <authorList>
            <consortium name="DOE Joint Genome Institute"/>
            <person name="Kjaerbolling I."/>
            <person name="Vesth T."/>
            <person name="Frisvad J.C."/>
            <person name="Nybo J.L."/>
            <person name="Theobald S."/>
            <person name="Kildgaard S."/>
            <person name="Isbrandt T."/>
            <person name="Kuo A."/>
            <person name="Sato A."/>
            <person name="Lyhne E.K."/>
            <person name="Kogle M.E."/>
            <person name="Wiebenga A."/>
            <person name="Kun R.S."/>
            <person name="Lubbers R.J."/>
            <person name="Makela M.R."/>
            <person name="Barry K."/>
            <person name="Chovatia M."/>
            <person name="Clum A."/>
            <person name="Daum C."/>
            <person name="Haridas S."/>
            <person name="He G."/>
            <person name="LaButti K."/>
            <person name="Lipzen A."/>
            <person name="Mondo S."/>
            <person name="Riley R."/>
            <person name="Salamov A."/>
            <person name="Simmons B.A."/>
            <person name="Magnuson J.K."/>
            <person name="Henrissat B."/>
            <person name="Mortensen U.H."/>
            <person name="Larsen T.O."/>
            <person name="Devries R.P."/>
            <person name="Grigoriev I.V."/>
            <person name="Machida M."/>
            <person name="Baker S.E."/>
            <person name="Andersen M.R."/>
        </authorList>
    </citation>
    <scope>NUCLEOTIDE SEQUENCE [LARGE SCALE GENOMIC DNA]</scope>
    <source>
        <strain evidence="3">IBT 14317</strain>
    </source>
</reference>
<gene>
    <name evidence="3" type="ORF">BDV23DRAFT_183738</name>
</gene>
<dbReference type="GO" id="GO:0004674">
    <property type="term" value="F:protein serine/threonine kinase activity"/>
    <property type="evidence" value="ECO:0007669"/>
    <property type="project" value="TreeGrafter"/>
</dbReference>
<keyword evidence="3" id="KW-0418">Kinase</keyword>
<feature type="domain" description="Protein kinase" evidence="2">
    <location>
        <begin position="212"/>
        <end position="527"/>
    </location>
</feature>
<name>A0A5N7C7Z7_PETAA</name>
<dbReference type="GO" id="GO:0005524">
    <property type="term" value="F:ATP binding"/>
    <property type="evidence" value="ECO:0007669"/>
    <property type="project" value="InterPro"/>
</dbReference>
<keyword evidence="1" id="KW-0732">Signal</keyword>
<dbReference type="Proteomes" id="UP000326877">
    <property type="component" value="Unassembled WGS sequence"/>
</dbReference>
<feature type="signal peptide" evidence="1">
    <location>
        <begin position="1"/>
        <end position="23"/>
    </location>
</feature>
<dbReference type="Pfam" id="PF00069">
    <property type="entry name" value="Pkinase"/>
    <property type="match status" value="1"/>
</dbReference>
<dbReference type="OrthoDB" id="1046782at2759"/>
<evidence type="ECO:0000256" key="1">
    <source>
        <dbReference type="SAM" id="SignalP"/>
    </source>
</evidence>
<evidence type="ECO:0000259" key="2">
    <source>
        <dbReference type="PROSITE" id="PS50011"/>
    </source>
</evidence>
<dbReference type="SUPFAM" id="SSF56112">
    <property type="entry name" value="Protein kinase-like (PK-like)"/>
    <property type="match status" value="1"/>
</dbReference>
<proteinExistence type="predicted"/>